<comment type="caution">
    <text evidence="1">The sequence shown here is derived from an EMBL/GenBank/DDBJ whole genome shotgun (WGS) entry which is preliminary data.</text>
</comment>
<evidence type="ECO:0008006" key="3">
    <source>
        <dbReference type="Google" id="ProtNLM"/>
    </source>
</evidence>
<evidence type="ECO:0000313" key="2">
    <source>
        <dbReference type="Proteomes" id="UP000627292"/>
    </source>
</evidence>
<reference evidence="1" key="2">
    <citation type="submission" date="2020-09" db="EMBL/GenBank/DDBJ databases">
        <authorList>
            <person name="Sun Q."/>
            <person name="Zhou Y."/>
        </authorList>
    </citation>
    <scope>NUCLEOTIDE SEQUENCE</scope>
    <source>
        <strain evidence="1">CGMCC 1.15290</strain>
    </source>
</reference>
<organism evidence="1 2">
    <name type="scientific">Filimonas zeae</name>
    <dbReference type="NCBI Taxonomy" id="1737353"/>
    <lineage>
        <taxon>Bacteria</taxon>
        <taxon>Pseudomonadati</taxon>
        <taxon>Bacteroidota</taxon>
        <taxon>Chitinophagia</taxon>
        <taxon>Chitinophagales</taxon>
        <taxon>Chitinophagaceae</taxon>
        <taxon>Filimonas</taxon>
    </lineage>
</organism>
<dbReference type="Proteomes" id="UP000627292">
    <property type="component" value="Unassembled WGS sequence"/>
</dbReference>
<dbReference type="EMBL" id="BMIB01000001">
    <property type="protein sequence ID" value="GGH61618.1"/>
    <property type="molecule type" value="Genomic_DNA"/>
</dbReference>
<sequence>MNYQQEIAFLAAVEKAEDSSNQRRAVTLKELEVIRKEHPGIAETYLAFLAQAGAGSFRECQFILYDGPVTPDDVWVEEINDKDVVFCGDNYSGGFFGFRLGKDEVIEFWRIDGEISATGKPFPLYIRERLLMD</sequence>
<keyword evidence="2" id="KW-1185">Reference proteome</keyword>
<dbReference type="RefSeq" id="WP_188950945.1">
    <property type="nucleotide sequence ID" value="NZ_BMIB01000001.1"/>
</dbReference>
<proteinExistence type="predicted"/>
<evidence type="ECO:0000313" key="1">
    <source>
        <dbReference type="EMBL" id="GGH61618.1"/>
    </source>
</evidence>
<protein>
    <recommendedName>
        <fullName evidence="3">SMI1/KNR4 family protein</fullName>
    </recommendedName>
</protein>
<reference evidence="1" key="1">
    <citation type="journal article" date="2014" name="Int. J. Syst. Evol. Microbiol.">
        <title>Complete genome sequence of Corynebacterium casei LMG S-19264T (=DSM 44701T), isolated from a smear-ripened cheese.</title>
        <authorList>
            <consortium name="US DOE Joint Genome Institute (JGI-PGF)"/>
            <person name="Walter F."/>
            <person name="Albersmeier A."/>
            <person name="Kalinowski J."/>
            <person name="Ruckert C."/>
        </authorList>
    </citation>
    <scope>NUCLEOTIDE SEQUENCE</scope>
    <source>
        <strain evidence="1">CGMCC 1.15290</strain>
    </source>
</reference>
<gene>
    <name evidence="1" type="ORF">GCM10011379_10780</name>
</gene>
<dbReference type="AlphaFoldDB" id="A0A917MSW1"/>
<name>A0A917MSW1_9BACT</name>
<accession>A0A917MSW1</accession>